<reference evidence="3" key="1">
    <citation type="journal article" date="2019" name="Int. J. Syst. Evol. Microbiol.">
        <title>The Global Catalogue of Microorganisms (GCM) 10K type strain sequencing project: providing services to taxonomists for standard genome sequencing and annotation.</title>
        <authorList>
            <consortium name="The Broad Institute Genomics Platform"/>
            <consortium name="The Broad Institute Genome Sequencing Center for Infectious Disease"/>
            <person name="Wu L."/>
            <person name="Ma J."/>
        </authorList>
    </citation>
    <scope>NUCLEOTIDE SEQUENCE [LARGE SCALE GENOMIC DNA]</scope>
    <source>
        <strain evidence="3">JCM 17066</strain>
    </source>
</reference>
<keyword evidence="1" id="KW-1133">Transmembrane helix</keyword>
<comment type="caution">
    <text evidence="2">The sequence shown here is derived from an EMBL/GenBank/DDBJ whole genome shotgun (WGS) entry which is preliminary data.</text>
</comment>
<evidence type="ECO:0000256" key="1">
    <source>
        <dbReference type="SAM" id="Phobius"/>
    </source>
</evidence>
<dbReference type="NCBIfam" id="TIGR02523">
    <property type="entry name" value="type_IV_pilV"/>
    <property type="match status" value="1"/>
</dbReference>
<sequence length="185" mass="19299">MATISTPPVAAAAIAGRQSGAGMIEVLIAIVITAFALLGLAGLQAAALRYQKVAHFRTLATQLSSDLADRVRGNVKGARNGAYSPAFERYPSTPAAPSAAPSCADPGACTPAEVAAIDIRDWRAELSRTMAGGWGEISGSIADGFVIRVYFKERDIPASDKNDCRPAALSAVDKDVRCFATVFMP</sequence>
<feature type="transmembrane region" description="Helical" evidence="1">
    <location>
        <begin position="26"/>
        <end position="48"/>
    </location>
</feature>
<proteinExistence type="predicted"/>
<dbReference type="InterPro" id="IPR013362">
    <property type="entry name" value="Pilus_4_PilV"/>
</dbReference>
<evidence type="ECO:0000313" key="2">
    <source>
        <dbReference type="EMBL" id="MFC5473253.1"/>
    </source>
</evidence>
<dbReference type="EMBL" id="JBHSMT010000008">
    <property type="protein sequence ID" value="MFC5473253.1"/>
    <property type="molecule type" value="Genomic_DNA"/>
</dbReference>
<organism evidence="2 3">
    <name type="scientific">Paraherbaspirillum soli</name>
    <dbReference type="NCBI Taxonomy" id="631222"/>
    <lineage>
        <taxon>Bacteria</taxon>
        <taxon>Pseudomonadati</taxon>
        <taxon>Pseudomonadota</taxon>
        <taxon>Betaproteobacteria</taxon>
        <taxon>Burkholderiales</taxon>
        <taxon>Oxalobacteraceae</taxon>
        <taxon>Paraherbaspirillum</taxon>
    </lineage>
</organism>
<keyword evidence="1" id="KW-0472">Membrane</keyword>
<name>A0ABW0M5H2_9BURK</name>
<evidence type="ECO:0000313" key="3">
    <source>
        <dbReference type="Proteomes" id="UP001596045"/>
    </source>
</evidence>
<dbReference type="Proteomes" id="UP001596045">
    <property type="component" value="Unassembled WGS sequence"/>
</dbReference>
<keyword evidence="1" id="KW-0812">Transmembrane</keyword>
<dbReference type="RefSeq" id="WP_378995475.1">
    <property type="nucleotide sequence ID" value="NZ_JBHSMT010000008.1"/>
</dbReference>
<keyword evidence="3" id="KW-1185">Reference proteome</keyword>
<gene>
    <name evidence="2" type="primary">pilV</name>
    <name evidence="2" type="ORF">ACFPM8_04725</name>
</gene>
<accession>A0ABW0M5H2</accession>
<protein>
    <submittedName>
        <fullName evidence="2">Type IV pilus modification protein PilV</fullName>
    </submittedName>
</protein>